<evidence type="ECO:0000256" key="1">
    <source>
        <dbReference type="ARBA" id="ARBA00022741"/>
    </source>
</evidence>
<feature type="domain" description="Protein kinase" evidence="6">
    <location>
        <begin position="115"/>
        <end position="403"/>
    </location>
</feature>
<keyword evidence="4" id="KW-0175">Coiled coil</keyword>
<dbReference type="InterPro" id="IPR000719">
    <property type="entry name" value="Prot_kinase_dom"/>
</dbReference>
<dbReference type="EMBL" id="LR699119">
    <property type="protein sequence ID" value="VVC76338.1"/>
    <property type="molecule type" value="Genomic_DNA"/>
</dbReference>
<dbReference type="PROSITE" id="PS50011">
    <property type="entry name" value="PROTEIN_KINASE_DOM"/>
    <property type="match status" value="1"/>
</dbReference>
<evidence type="ECO:0000256" key="2">
    <source>
        <dbReference type="ARBA" id="ARBA00022840"/>
    </source>
</evidence>
<gene>
    <name evidence="7" type="primary">pknK_2</name>
    <name evidence="7" type="ORF">AQUSIP_16490</name>
</gene>
<protein>
    <submittedName>
        <fullName evidence="7">Serine/threonine-protein kinase PknK</fullName>
    </submittedName>
</protein>
<dbReference type="InterPro" id="IPR011009">
    <property type="entry name" value="Kinase-like_dom_sf"/>
</dbReference>
<dbReference type="PROSITE" id="PS00107">
    <property type="entry name" value="PROTEIN_KINASE_ATP"/>
    <property type="match status" value="1"/>
</dbReference>
<dbReference type="AlphaFoldDB" id="A0A5E4PIQ8"/>
<dbReference type="InterPro" id="IPR008271">
    <property type="entry name" value="Ser/Thr_kinase_AS"/>
</dbReference>
<dbReference type="PROSITE" id="PS00108">
    <property type="entry name" value="PROTEIN_KINASE_ST"/>
    <property type="match status" value="1"/>
</dbReference>
<feature type="binding site" evidence="3">
    <location>
        <position position="154"/>
    </location>
    <ligand>
        <name>ATP</name>
        <dbReference type="ChEBI" id="CHEBI:30616"/>
    </ligand>
</feature>
<keyword evidence="1 3" id="KW-0547">Nucleotide-binding</keyword>
<evidence type="ECO:0000256" key="5">
    <source>
        <dbReference type="SAM" id="MobiDB-lite"/>
    </source>
</evidence>
<feature type="compositionally biased region" description="Basic and acidic residues" evidence="5">
    <location>
        <begin position="598"/>
        <end position="609"/>
    </location>
</feature>
<dbReference type="SMART" id="SM00220">
    <property type="entry name" value="S_TKc"/>
    <property type="match status" value="1"/>
</dbReference>
<keyword evidence="7" id="KW-0418">Kinase</keyword>
<dbReference type="Gene3D" id="1.10.510.10">
    <property type="entry name" value="Transferase(Phosphotransferase) domain 1"/>
    <property type="match status" value="1"/>
</dbReference>
<dbReference type="GO" id="GO:0005524">
    <property type="term" value="F:ATP binding"/>
    <property type="evidence" value="ECO:0007669"/>
    <property type="project" value="UniProtKB-UniRule"/>
</dbReference>
<sequence>MLSRVGMDSPEPNVFHQLQRILRQCPSPFVNHSDSCLIKTQCLDPLALTHDQSLFLGILLRCAIETNGCYYFPQGKTRIKIPGAASGSEQIIEVDLKYSLVWRQCENNPQDYRYEIVGDELGSGHFSRVYKSRGVLAPQMDGSLKLKESPRVIKEQFHDDARFDPDHAVNEYQNGVFTPHLHSKKPTFIDHQARSFSVIRYFHGEELFALINQDRKGLLFTIDQRLELSLHILYAIQEQIHSRGIVHRDVKPANILVYYDKRQESVLGCPQVNIIDLGSSKMASQPDAGSCLSTPPFAAPEVYAHAGTSVKTDVYSTARVLGFLWRADIPNLSSPGKSDSCIDLEKARIDALHYHFDNMFKGIADLDETCRARITRLLQDMSAPEQDARPDLFDAIEVFEEILADRREGVSDRQGRQDLVRARKMAAQLRRKFAAADYDESMMAGDISMALETLPDSSEVIAEFLDVLRIQALRGLTSRFAVMNQVKEVLENYHQSRCELEILQSKLSSLLREAKKPEDRFDRARAVRALLAPIDQLLQKNLRLARTLDDRLRLTHKCTKLGLKISAALSDLADQAQTQSMCESGDASVCGSGPSSDRGQKAESSREGFFAPDRHSRIVVKLNGVELTPVVKSQL</sequence>
<keyword evidence="7" id="KW-0808">Transferase</keyword>
<dbReference type="GO" id="GO:0005737">
    <property type="term" value="C:cytoplasm"/>
    <property type="evidence" value="ECO:0007669"/>
    <property type="project" value="TreeGrafter"/>
</dbReference>
<proteinExistence type="predicted"/>
<dbReference type="RefSeq" id="WP_148339560.1">
    <property type="nucleotide sequence ID" value="NZ_LR699119.1"/>
</dbReference>
<dbReference type="GO" id="GO:0004674">
    <property type="term" value="F:protein serine/threonine kinase activity"/>
    <property type="evidence" value="ECO:0007669"/>
    <property type="project" value="TreeGrafter"/>
</dbReference>
<evidence type="ECO:0000313" key="8">
    <source>
        <dbReference type="Proteomes" id="UP000324194"/>
    </source>
</evidence>
<dbReference type="InterPro" id="IPR017441">
    <property type="entry name" value="Protein_kinase_ATP_BS"/>
</dbReference>
<evidence type="ECO:0000259" key="6">
    <source>
        <dbReference type="PROSITE" id="PS50011"/>
    </source>
</evidence>
<name>A0A5E4PIQ8_9COXI</name>
<accession>A0A5E4PIQ8</accession>
<reference evidence="7 8" key="1">
    <citation type="submission" date="2019-08" db="EMBL/GenBank/DDBJ databases">
        <authorList>
            <person name="Guy L."/>
        </authorList>
    </citation>
    <scope>NUCLEOTIDE SEQUENCE [LARGE SCALE GENOMIC DNA]</scope>
    <source>
        <strain evidence="7 8">SGT-108</strain>
    </source>
</reference>
<evidence type="ECO:0000313" key="7">
    <source>
        <dbReference type="EMBL" id="VVC76338.1"/>
    </source>
</evidence>
<dbReference type="SUPFAM" id="SSF56112">
    <property type="entry name" value="Protein kinase-like (PK-like)"/>
    <property type="match status" value="1"/>
</dbReference>
<organism evidence="7 8">
    <name type="scientific">Aquicella siphonis</name>
    <dbReference type="NCBI Taxonomy" id="254247"/>
    <lineage>
        <taxon>Bacteria</taxon>
        <taxon>Pseudomonadati</taxon>
        <taxon>Pseudomonadota</taxon>
        <taxon>Gammaproteobacteria</taxon>
        <taxon>Legionellales</taxon>
        <taxon>Coxiellaceae</taxon>
        <taxon>Aquicella</taxon>
    </lineage>
</organism>
<feature type="coiled-coil region" evidence="4">
    <location>
        <begin position="486"/>
        <end position="513"/>
    </location>
</feature>
<keyword evidence="2 3" id="KW-0067">ATP-binding</keyword>
<dbReference type="KEGG" id="asip:AQUSIP_16490"/>
<dbReference type="OrthoDB" id="4103069at2"/>
<dbReference type="Pfam" id="PF00069">
    <property type="entry name" value="Pkinase"/>
    <property type="match status" value="1"/>
</dbReference>
<evidence type="ECO:0000256" key="3">
    <source>
        <dbReference type="PROSITE-ProRule" id="PRU10141"/>
    </source>
</evidence>
<dbReference type="Proteomes" id="UP000324194">
    <property type="component" value="Chromosome 1"/>
</dbReference>
<dbReference type="PANTHER" id="PTHR44167">
    <property type="entry name" value="OVARIAN-SPECIFIC SERINE/THREONINE-PROTEIN KINASE LOK-RELATED"/>
    <property type="match status" value="1"/>
</dbReference>
<keyword evidence="8" id="KW-1185">Reference proteome</keyword>
<evidence type="ECO:0000256" key="4">
    <source>
        <dbReference type="SAM" id="Coils"/>
    </source>
</evidence>
<dbReference type="PANTHER" id="PTHR44167:SF24">
    <property type="entry name" value="SERINE_THREONINE-PROTEIN KINASE CHK2"/>
    <property type="match status" value="1"/>
</dbReference>
<feature type="region of interest" description="Disordered" evidence="5">
    <location>
        <begin position="584"/>
        <end position="609"/>
    </location>
</feature>